<organism evidence="10 11">
    <name type="scientific">Asanoa ishikariensis</name>
    <dbReference type="NCBI Taxonomy" id="137265"/>
    <lineage>
        <taxon>Bacteria</taxon>
        <taxon>Bacillati</taxon>
        <taxon>Actinomycetota</taxon>
        <taxon>Actinomycetes</taxon>
        <taxon>Micromonosporales</taxon>
        <taxon>Micromonosporaceae</taxon>
        <taxon>Asanoa</taxon>
    </lineage>
</organism>
<feature type="transmembrane region" description="Helical" evidence="9">
    <location>
        <begin position="6"/>
        <end position="26"/>
    </location>
</feature>
<evidence type="ECO:0000256" key="9">
    <source>
        <dbReference type="SAM" id="Phobius"/>
    </source>
</evidence>
<feature type="transmembrane region" description="Helical" evidence="9">
    <location>
        <begin position="33"/>
        <end position="50"/>
    </location>
</feature>
<dbReference type="GO" id="GO:0022857">
    <property type="term" value="F:transmembrane transporter activity"/>
    <property type="evidence" value="ECO:0007669"/>
    <property type="project" value="InterPro"/>
</dbReference>
<dbReference type="InterPro" id="IPR001851">
    <property type="entry name" value="ABC_transp_permease"/>
</dbReference>
<dbReference type="CDD" id="cd06582">
    <property type="entry name" value="TM_PBP1_LivH_like"/>
    <property type="match status" value="1"/>
</dbReference>
<dbReference type="RefSeq" id="WP_176985147.1">
    <property type="nucleotide sequence ID" value="NZ_BOND01000001.1"/>
</dbReference>
<keyword evidence="5" id="KW-0029">Amino-acid transport</keyword>
<keyword evidence="2" id="KW-0813">Transport</keyword>
<keyword evidence="3" id="KW-1003">Cell membrane</keyword>
<name>A0A1H3TNQ2_9ACTN</name>
<feature type="transmembrane region" description="Helical" evidence="9">
    <location>
        <begin position="188"/>
        <end position="210"/>
    </location>
</feature>
<accession>A0A1H3TNQ2</accession>
<gene>
    <name evidence="10" type="ORF">SAMN05421684_6125</name>
</gene>
<keyword evidence="11" id="KW-1185">Reference proteome</keyword>
<reference evidence="11" key="1">
    <citation type="submission" date="2016-10" db="EMBL/GenBank/DDBJ databases">
        <authorList>
            <person name="Varghese N."/>
            <person name="Submissions S."/>
        </authorList>
    </citation>
    <scope>NUCLEOTIDE SEQUENCE [LARGE SCALE GENOMIC DNA]</scope>
    <source>
        <strain evidence="11">DSM 44718</strain>
    </source>
</reference>
<keyword evidence="7 9" id="KW-0472">Membrane</keyword>
<feature type="transmembrane region" description="Helical" evidence="9">
    <location>
        <begin position="93"/>
        <end position="112"/>
    </location>
</feature>
<dbReference type="InterPro" id="IPR052157">
    <property type="entry name" value="BCAA_transport_permease"/>
</dbReference>
<dbReference type="EMBL" id="FNQB01000003">
    <property type="protein sequence ID" value="SDZ51913.1"/>
    <property type="molecule type" value="Genomic_DNA"/>
</dbReference>
<evidence type="ECO:0000256" key="8">
    <source>
        <dbReference type="ARBA" id="ARBA00037998"/>
    </source>
</evidence>
<dbReference type="GO" id="GO:0005886">
    <property type="term" value="C:plasma membrane"/>
    <property type="evidence" value="ECO:0007669"/>
    <property type="project" value="UniProtKB-SubCell"/>
</dbReference>
<dbReference type="PANTHER" id="PTHR11795:SF445">
    <property type="entry name" value="AMINO ACID ABC TRANSPORTER PERMEASE PROTEIN"/>
    <property type="match status" value="1"/>
</dbReference>
<dbReference type="AlphaFoldDB" id="A0A1H3TNQ2"/>
<feature type="transmembrane region" description="Helical" evidence="9">
    <location>
        <begin position="132"/>
        <end position="159"/>
    </location>
</feature>
<feature type="transmembrane region" description="Helical" evidence="9">
    <location>
        <begin position="241"/>
        <end position="258"/>
    </location>
</feature>
<evidence type="ECO:0000256" key="7">
    <source>
        <dbReference type="ARBA" id="ARBA00023136"/>
    </source>
</evidence>
<evidence type="ECO:0000256" key="6">
    <source>
        <dbReference type="ARBA" id="ARBA00022989"/>
    </source>
</evidence>
<dbReference type="PANTHER" id="PTHR11795">
    <property type="entry name" value="BRANCHED-CHAIN AMINO ACID TRANSPORT SYSTEM PERMEASE PROTEIN LIVH"/>
    <property type="match status" value="1"/>
</dbReference>
<evidence type="ECO:0000256" key="2">
    <source>
        <dbReference type="ARBA" id="ARBA00022448"/>
    </source>
</evidence>
<keyword evidence="6 9" id="KW-1133">Transmembrane helix</keyword>
<keyword evidence="4 9" id="KW-0812">Transmembrane</keyword>
<sequence length="289" mass="30218">MTAVQAALSGALIGGLYALMAAGLSVTWGTLRVINLAHFGLILVGAYLSYQLTSAWGIDPMLTLLVSAPVLFVVGAALQWAYDRFNIVEFNSLLVSFGLLMIIIEVSTQVWTADFRHIDAGANPYGTSALHLGPIALPVSRLVALGFALLLIGGGHLVLERTFAGRGLRAFAQDRTVAASFGIDHRRLGLVVGGLAGVSAAVAGMVFALGNTIAPAHAYEWFGTVFAVVILGGIGNLLGSLFAGLGVGAFSALVAVLWDPSYEPFVLFLAIILALVLRPQGLFTRRGLA</sequence>
<feature type="transmembrane region" description="Helical" evidence="9">
    <location>
        <begin position="264"/>
        <end position="283"/>
    </location>
</feature>
<dbReference type="Pfam" id="PF02653">
    <property type="entry name" value="BPD_transp_2"/>
    <property type="match status" value="1"/>
</dbReference>
<proteinExistence type="inferred from homology"/>
<comment type="similarity">
    <text evidence="8">Belongs to the binding-protein-dependent transport system permease family. LivHM subfamily.</text>
</comment>
<evidence type="ECO:0000256" key="3">
    <source>
        <dbReference type="ARBA" id="ARBA00022475"/>
    </source>
</evidence>
<dbReference type="STRING" id="137265.SAMN05421684_6125"/>
<comment type="subcellular location">
    <subcellularLocation>
        <location evidence="1">Cell membrane</location>
        <topology evidence="1">Multi-pass membrane protein</topology>
    </subcellularLocation>
</comment>
<protein>
    <submittedName>
        <fullName evidence="10">Branched-chain amino acid transport system permease protein</fullName>
    </submittedName>
</protein>
<evidence type="ECO:0000256" key="1">
    <source>
        <dbReference type="ARBA" id="ARBA00004651"/>
    </source>
</evidence>
<evidence type="ECO:0000313" key="11">
    <source>
        <dbReference type="Proteomes" id="UP000199632"/>
    </source>
</evidence>
<evidence type="ECO:0000256" key="5">
    <source>
        <dbReference type="ARBA" id="ARBA00022970"/>
    </source>
</evidence>
<evidence type="ECO:0000313" key="10">
    <source>
        <dbReference type="EMBL" id="SDZ51913.1"/>
    </source>
</evidence>
<evidence type="ECO:0000256" key="4">
    <source>
        <dbReference type="ARBA" id="ARBA00022692"/>
    </source>
</evidence>
<dbReference type="Proteomes" id="UP000199632">
    <property type="component" value="Unassembled WGS sequence"/>
</dbReference>
<dbReference type="GO" id="GO:0006865">
    <property type="term" value="P:amino acid transport"/>
    <property type="evidence" value="ECO:0007669"/>
    <property type="project" value="UniProtKB-KW"/>
</dbReference>
<feature type="transmembrane region" description="Helical" evidence="9">
    <location>
        <begin position="62"/>
        <end position="81"/>
    </location>
</feature>